<dbReference type="AlphaFoldDB" id="A0A4Y2KEF5"/>
<keyword evidence="3" id="KW-1185">Reference proteome</keyword>
<dbReference type="OrthoDB" id="415068at2759"/>
<gene>
    <name evidence="2" type="ORF">AVEN_255945_1</name>
</gene>
<name>A0A4Y2KEF5_ARAVE</name>
<comment type="caution">
    <text evidence="2">The sequence shown here is derived from an EMBL/GenBank/DDBJ whole genome shotgun (WGS) entry which is preliminary data.</text>
</comment>
<proteinExistence type="predicted"/>
<evidence type="ECO:0000259" key="1">
    <source>
        <dbReference type="Pfam" id="PF00078"/>
    </source>
</evidence>
<evidence type="ECO:0000313" key="2">
    <source>
        <dbReference type="EMBL" id="GBN01114.1"/>
    </source>
</evidence>
<dbReference type="InterPro" id="IPR000477">
    <property type="entry name" value="RT_dom"/>
</dbReference>
<organism evidence="2 3">
    <name type="scientific">Araneus ventricosus</name>
    <name type="common">Orbweaver spider</name>
    <name type="synonym">Epeira ventricosa</name>
    <dbReference type="NCBI Taxonomy" id="182803"/>
    <lineage>
        <taxon>Eukaryota</taxon>
        <taxon>Metazoa</taxon>
        <taxon>Ecdysozoa</taxon>
        <taxon>Arthropoda</taxon>
        <taxon>Chelicerata</taxon>
        <taxon>Arachnida</taxon>
        <taxon>Araneae</taxon>
        <taxon>Araneomorphae</taxon>
        <taxon>Entelegynae</taxon>
        <taxon>Araneoidea</taxon>
        <taxon>Araneidae</taxon>
        <taxon>Araneus</taxon>
    </lineage>
</organism>
<dbReference type="EMBL" id="BGPR01004583">
    <property type="protein sequence ID" value="GBN01114.1"/>
    <property type="molecule type" value="Genomic_DNA"/>
</dbReference>
<feature type="domain" description="Reverse transcriptase" evidence="1">
    <location>
        <begin position="13"/>
        <end position="67"/>
    </location>
</feature>
<dbReference type="Pfam" id="PF00078">
    <property type="entry name" value="RVT_1"/>
    <property type="match status" value="1"/>
</dbReference>
<accession>A0A4Y2KEF5</accession>
<reference evidence="2 3" key="1">
    <citation type="journal article" date="2019" name="Sci. Rep.">
        <title>Orb-weaving spider Araneus ventricosus genome elucidates the spidroin gene catalogue.</title>
        <authorList>
            <person name="Kono N."/>
            <person name="Nakamura H."/>
            <person name="Ohtoshi R."/>
            <person name="Moran D.A.P."/>
            <person name="Shinohara A."/>
            <person name="Yoshida Y."/>
            <person name="Fujiwara M."/>
            <person name="Mori M."/>
            <person name="Tomita M."/>
            <person name="Arakawa K."/>
        </authorList>
    </citation>
    <scope>NUCLEOTIDE SEQUENCE [LARGE SCALE GENOMIC DNA]</scope>
</reference>
<protein>
    <recommendedName>
        <fullName evidence="1">Reverse transcriptase domain-containing protein</fullName>
    </recommendedName>
</protein>
<sequence length="168" mass="18545">MATYLRGRRFAVRIGSNQSSERAIAAGVVQGSKVGSKLFNIYINDSPSNCQTRLCLFADDTAIMSTGAFNNITNELNSNLDLLVTTQLSRKYQSMIPVTPGGNGALGLFYFQLSWRLNPPLHEDEPQKEMSQLALIRANMEGHPPGTKPKTPTRLTRPEIAYTSAKIR</sequence>
<dbReference type="Proteomes" id="UP000499080">
    <property type="component" value="Unassembled WGS sequence"/>
</dbReference>
<evidence type="ECO:0000313" key="3">
    <source>
        <dbReference type="Proteomes" id="UP000499080"/>
    </source>
</evidence>